<protein>
    <recommendedName>
        <fullName evidence="1">SPRY domain-containing protein</fullName>
    </recommendedName>
</protein>
<gene>
    <name evidence="2" type="ORF">ASTO00021_LOCUS6828</name>
</gene>
<organism evidence="2">
    <name type="scientific">Aplanochytrium stocchinoi</name>
    <dbReference type="NCBI Taxonomy" id="215587"/>
    <lineage>
        <taxon>Eukaryota</taxon>
        <taxon>Sar</taxon>
        <taxon>Stramenopiles</taxon>
        <taxon>Bigyra</taxon>
        <taxon>Labyrinthulomycetes</taxon>
        <taxon>Thraustochytrida</taxon>
        <taxon>Thraustochytriidae</taxon>
        <taxon>Aplanochytrium</taxon>
    </lineage>
</organism>
<evidence type="ECO:0000313" key="2">
    <source>
        <dbReference type="EMBL" id="CAE0436568.1"/>
    </source>
</evidence>
<dbReference type="InterPro" id="IPR013320">
    <property type="entry name" value="ConA-like_dom_sf"/>
</dbReference>
<dbReference type="EMBL" id="HBIN01009185">
    <property type="protein sequence ID" value="CAE0436568.1"/>
    <property type="molecule type" value="Transcribed_RNA"/>
</dbReference>
<feature type="domain" description="SPRY" evidence="1">
    <location>
        <begin position="46"/>
        <end position="107"/>
    </location>
</feature>
<name>A0A7S3LPJ5_9STRA</name>
<dbReference type="AlphaFoldDB" id="A0A7S3LPJ5"/>
<dbReference type="InterPro" id="IPR003877">
    <property type="entry name" value="SPRY_dom"/>
</dbReference>
<dbReference type="SUPFAM" id="SSF49899">
    <property type="entry name" value="Concanavalin A-like lectins/glucanases"/>
    <property type="match status" value="1"/>
</dbReference>
<accession>A0A7S3LPJ5</accession>
<dbReference type="Pfam" id="PF00622">
    <property type="entry name" value="SPRY"/>
    <property type="match status" value="1"/>
</dbReference>
<dbReference type="InterPro" id="IPR043136">
    <property type="entry name" value="B30.2/SPRY_sf"/>
</dbReference>
<sequence length="204" mass="23340">MPILCAEENDVEEYTAYLANIEYFEMTFKDVESVQESSPYSVRYPCLSIGLATDRFPEKRQQPGWRHGSWGYHGDDGKCFHRTLNQGFGELETFGLESKRHSVGCGLIRCPESPLTMILFFISPSFAHQSVNIQLSYDQQFGVGIRNLKNFLCPTFGVDSHRSFSVNFGMLEPFTHSYTKILSLEHEIKRGATETDFVNVRPFL</sequence>
<dbReference type="Gene3D" id="2.60.120.920">
    <property type="match status" value="1"/>
</dbReference>
<evidence type="ECO:0000259" key="1">
    <source>
        <dbReference type="Pfam" id="PF00622"/>
    </source>
</evidence>
<proteinExistence type="predicted"/>
<reference evidence="2" key="1">
    <citation type="submission" date="2021-01" db="EMBL/GenBank/DDBJ databases">
        <authorList>
            <person name="Corre E."/>
            <person name="Pelletier E."/>
            <person name="Niang G."/>
            <person name="Scheremetjew M."/>
            <person name="Finn R."/>
            <person name="Kale V."/>
            <person name="Holt S."/>
            <person name="Cochrane G."/>
            <person name="Meng A."/>
            <person name="Brown T."/>
            <person name="Cohen L."/>
        </authorList>
    </citation>
    <scope>NUCLEOTIDE SEQUENCE</scope>
    <source>
        <strain evidence="2">GSBS06</strain>
    </source>
</reference>